<evidence type="ECO:0000259" key="6">
    <source>
        <dbReference type="Pfam" id="PF08100"/>
    </source>
</evidence>
<comment type="caution">
    <text evidence="7">The sequence shown here is derived from an EMBL/GenBank/DDBJ whole genome shotgun (WGS) entry which is preliminary data.</text>
</comment>
<dbReference type="SUPFAM" id="SSF46785">
    <property type="entry name" value="Winged helix' DNA-binding domain"/>
    <property type="match status" value="1"/>
</dbReference>
<dbReference type="AlphaFoldDB" id="A0AAE1YG67"/>
<dbReference type="InterPro" id="IPR036388">
    <property type="entry name" value="WH-like_DNA-bd_sf"/>
</dbReference>
<keyword evidence="2" id="KW-0808">Transferase</keyword>
<dbReference type="GO" id="GO:0032259">
    <property type="term" value="P:methylation"/>
    <property type="evidence" value="ECO:0007669"/>
    <property type="project" value="UniProtKB-KW"/>
</dbReference>
<dbReference type="Proteomes" id="UP001293254">
    <property type="component" value="Unassembled WGS sequence"/>
</dbReference>
<dbReference type="GO" id="GO:0008171">
    <property type="term" value="F:O-methyltransferase activity"/>
    <property type="evidence" value="ECO:0007669"/>
    <property type="project" value="InterPro"/>
</dbReference>
<dbReference type="Pfam" id="PF00891">
    <property type="entry name" value="Methyltransf_2"/>
    <property type="match status" value="1"/>
</dbReference>
<reference evidence="7" key="1">
    <citation type="submission" date="2020-06" db="EMBL/GenBank/DDBJ databases">
        <authorList>
            <person name="Li T."/>
            <person name="Hu X."/>
            <person name="Zhang T."/>
            <person name="Song X."/>
            <person name="Zhang H."/>
            <person name="Dai N."/>
            <person name="Sheng W."/>
            <person name="Hou X."/>
            <person name="Wei L."/>
        </authorList>
    </citation>
    <scope>NUCLEOTIDE SEQUENCE</scope>
    <source>
        <strain evidence="7">3651</strain>
        <tissue evidence="7">Leaf</tissue>
    </source>
</reference>
<feature type="domain" description="O-methyltransferase C-terminal" evidence="5">
    <location>
        <begin position="136"/>
        <end position="245"/>
    </location>
</feature>
<keyword evidence="8" id="KW-1185">Reference proteome</keyword>
<comment type="similarity">
    <text evidence="4">Belongs to the class I-like SAM-binding methyltransferase superfamily. Cation-independent O-methyltransferase family. COMT subfamily.</text>
</comment>
<dbReference type="InterPro" id="IPR001077">
    <property type="entry name" value="COMT_C"/>
</dbReference>
<gene>
    <name evidence="7" type="ORF">Salat_1267700</name>
</gene>
<protein>
    <submittedName>
        <fullName evidence="7">Caffeic acid 3-O-methyltransferase</fullName>
    </submittedName>
</protein>
<evidence type="ECO:0000313" key="8">
    <source>
        <dbReference type="Proteomes" id="UP001293254"/>
    </source>
</evidence>
<dbReference type="EMBL" id="JACGWO010000004">
    <property type="protein sequence ID" value="KAK4429671.1"/>
    <property type="molecule type" value="Genomic_DNA"/>
</dbReference>
<proteinExistence type="inferred from homology"/>
<name>A0AAE1YG67_9LAMI</name>
<evidence type="ECO:0000313" key="7">
    <source>
        <dbReference type="EMBL" id="KAK4429671.1"/>
    </source>
</evidence>
<reference evidence="7" key="2">
    <citation type="journal article" date="2024" name="Plant">
        <title>Genomic evolution and insights into agronomic trait innovations of Sesamum species.</title>
        <authorList>
            <person name="Miao H."/>
            <person name="Wang L."/>
            <person name="Qu L."/>
            <person name="Liu H."/>
            <person name="Sun Y."/>
            <person name="Le M."/>
            <person name="Wang Q."/>
            <person name="Wei S."/>
            <person name="Zheng Y."/>
            <person name="Lin W."/>
            <person name="Duan Y."/>
            <person name="Cao H."/>
            <person name="Xiong S."/>
            <person name="Wang X."/>
            <person name="Wei L."/>
            <person name="Li C."/>
            <person name="Ma Q."/>
            <person name="Ju M."/>
            <person name="Zhao R."/>
            <person name="Li G."/>
            <person name="Mu C."/>
            <person name="Tian Q."/>
            <person name="Mei H."/>
            <person name="Zhang T."/>
            <person name="Gao T."/>
            <person name="Zhang H."/>
        </authorList>
    </citation>
    <scope>NUCLEOTIDE SEQUENCE</scope>
    <source>
        <strain evidence="7">3651</strain>
    </source>
</reference>
<dbReference type="Pfam" id="PF08100">
    <property type="entry name" value="Dimerisation"/>
    <property type="match status" value="1"/>
</dbReference>
<evidence type="ECO:0000256" key="4">
    <source>
        <dbReference type="ARBA" id="ARBA00034481"/>
    </source>
</evidence>
<dbReference type="InterPro" id="IPR029063">
    <property type="entry name" value="SAM-dependent_MTases_sf"/>
</dbReference>
<dbReference type="Gene3D" id="3.40.50.150">
    <property type="entry name" value="Vaccinia Virus protein VP39"/>
    <property type="match status" value="1"/>
</dbReference>
<dbReference type="InterPro" id="IPR012967">
    <property type="entry name" value="COMT_dimerisation"/>
</dbReference>
<evidence type="ECO:0000256" key="3">
    <source>
        <dbReference type="ARBA" id="ARBA00022691"/>
    </source>
</evidence>
<accession>A0AAE1YG67</accession>
<organism evidence="7 8">
    <name type="scientific">Sesamum alatum</name>
    <dbReference type="NCBI Taxonomy" id="300844"/>
    <lineage>
        <taxon>Eukaryota</taxon>
        <taxon>Viridiplantae</taxon>
        <taxon>Streptophyta</taxon>
        <taxon>Embryophyta</taxon>
        <taxon>Tracheophyta</taxon>
        <taxon>Spermatophyta</taxon>
        <taxon>Magnoliopsida</taxon>
        <taxon>eudicotyledons</taxon>
        <taxon>Gunneridae</taxon>
        <taxon>Pentapetalae</taxon>
        <taxon>asterids</taxon>
        <taxon>lamiids</taxon>
        <taxon>Lamiales</taxon>
        <taxon>Pedaliaceae</taxon>
        <taxon>Sesamum</taxon>
    </lineage>
</organism>
<keyword evidence="3" id="KW-0949">S-adenosyl-L-methionine</keyword>
<sequence length="387" mass="42546">MQESKYKHGEDDEAGVLALAACVSHIFPMALDAAIQLDLFEIIARAGDGAQLSRSDIASQLPATNDGAAAVLDSLLRLLATHSLLTCSVSRLESGGIERRYGVAPAGKFFVGDENGVSFAQFGTFFLAGAKNLCFKDAILKGGNFSQRNNGKSYYDMTISNLTYSKKFNDAMRAHSTVLMRKVVKVYDGFASLDSIVDVGGGTGATLNIIITKYPSIRGINFDLPHVLHNLSAYNGIEHISGDMFVKYQREMPSYSRPQIDVHEKYASGMDMIMSTVLEGKERTEYEFEILATKVEFAKFKGYDVKIKTGSVRGHGIEVMGRPSFNTLWSGNNLKHKDLAQSYKHTWVAQTLPRADHSNHIAAAELPLALLHSYGGRRSAERDHHKL</sequence>
<dbReference type="Gene3D" id="1.10.10.10">
    <property type="entry name" value="Winged helix-like DNA-binding domain superfamily/Winged helix DNA-binding domain"/>
    <property type="match status" value="1"/>
</dbReference>
<dbReference type="SUPFAM" id="SSF53335">
    <property type="entry name" value="S-adenosyl-L-methionine-dependent methyltransferases"/>
    <property type="match status" value="1"/>
</dbReference>
<evidence type="ECO:0000256" key="2">
    <source>
        <dbReference type="ARBA" id="ARBA00022679"/>
    </source>
</evidence>
<feature type="domain" description="O-methyltransferase dimerisation" evidence="6">
    <location>
        <begin position="24"/>
        <end position="111"/>
    </location>
</feature>
<evidence type="ECO:0000256" key="1">
    <source>
        <dbReference type="ARBA" id="ARBA00022603"/>
    </source>
</evidence>
<keyword evidence="1" id="KW-0489">Methyltransferase</keyword>
<dbReference type="PANTHER" id="PTHR11746">
    <property type="entry name" value="O-METHYLTRANSFERASE"/>
    <property type="match status" value="1"/>
</dbReference>
<dbReference type="InterPro" id="IPR036390">
    <property type="entry name" value="WH_DNA-bd_sf"/>
</dbReference>
<dbReference type="GO" id="GO:0046983">
    <property type="term" value="F:protein dimerization activity"/>
    <property type="evidence" value="ECO:0007669"/>
    <property type="project" value="InterPro"/>
</dbReference>
<dbReference type="PROSITE" id="PS51683">
    <property type="entry name" value="SAM_OMT_II"/>
    <property type="match status" value="1"/>
</dbReference>
<dbReference type="FunFam" id="1.10.10.10:FF:000357">
    <property type="entry name" value="Caffeic acid 3-O-methyltransferase"/>
    <property type="match status" value="1"/>
</dbReference>
<dbReference type="InterPro" id="IPR016461">
    <property type="entry name" value="COMT-like"/>
</dbReference>
<evidence type="ECO:0000259" key="5">
    <source>
        <dbReference type="Pfam" id="PF00891"/>
    </source>
</evidence>
<dbReference type="GO" id="GO:0009813">
    <property type="term" value="P:flavonoid biosynthetic process"/>
    <property type="evidence" value="ECO:0007669"/>
    <property type="project" value="UniProtKB-ARBA"/>
</dbReference>
<dbReference type="GO" id="GO:0008757">
    <property type="term" value="F:S-adenosylmethionine-dependent methyltransferase activity"/>
    <property type="evidence" value="ECO:0007669"/>
    <property type="project" value="UniProtKB-ARBA"/>
</dbReference>